<dbReference type="Proteomes" id="UP000027834">
    <property type="component" value="Chromosome 3"/>
</dbReference>
<keyword evidence="3" id="KW-0732">Signal</keyword>
<evidence type="ECO:0000256" key="2">
    <source>
        <dbReference type="ARBA" id="ARBA00022448"/>
    </source>
</evidence>
<dbReference type="InterPro" id="IPR001638">
    <property type="entry name" value="Solute-binding_3/MltF_N"/>
</dbReference>
<evidence type="ECO:0000313" key="6">
    <source>
        <dbReference type="Proteomes" id="UP000027834"/>
    </source>
</evidence>
<comment type="similarity">
    <text evidence="1">Belongs to the bacterial solute-binding protein 3 family.</text>
</comment>
<dbReference type="Gene3D" id="3.40.190.10">
    <property type="entry name" value="Periplasmic binding protein-like II"/>
    <property type="match status" value="2"/>
</dbReference>
<dbReference type="AlphaFoldDB" id="A0A8A8DF49"/>
<protein>
    <submittedName>
        <fullName evidence="5">Transporter substrate-binding domain-containing protein</fullName>
    </submittedName>
</protein>
<dbReference type="CDD" id="cd13693">
    <property type="entry name" value="PBP2_polar_AA"/>
    <property type="match status" value="1"/>
</dbReference>
<evidence type="ECO:0000259" key="4">
    <source>
        <dbReference type="SMART" id="SM00062"/>
    </source>
</evidence>
<dbReference type="EMBL" id="CP072522">
    <property type="protein sequence ID" value="QTO23081.1"/>
    <property type="molecule type" value="Genomic_DNA"/>
</dbReference>
<dbReference type="SMART" id="SM00062">
    <property type="entry name" value="PBPb"/>
    <property type="match status" value="1"/>
</dbReference>
<sequence length="317" mass="34784">MRICWFLDAFHIPKIQAPDNRARDAPPRVAPTTYLFPMFSRSFRTTSGHALFLAALLSAFSGVARADSTLDRIHQRHKISIGVILSGPPFGSLDPATQKPVGFNVDLANDVAKRLGVDAELTPVQPSNRVQFLQQGKVDALIANMELTTERAEILSYAPTPFESIGGALIARKDSGIKSWADLRGKPVCVSQGSNYTKPLATEYGAQVKAFRGQPESLLALRGNNCVAAVHVAPTLRMLVARNPDWKDYTTPLSSDLIPSPAVIWVRKGETDTQNALDRIVQDWHRSGWLLDAERKNGMTPSQAVLDLHAKLKAQRT</sequence>
<dbReference type="GO" id="GO:0005576">
    <property type="term" value="C:extracellular region"/>
    <property type="evidence" value="ECO:0007669"/>
    <property type="project" value="TreeGrafter"/>
</dbReference>
<organism evidence="5 6">
    <name type="scientific">Burkholderia seminalis</name>
    <dbReference type="NCBI Taxonomy" id="488731"/>
    <lineage>
        <taxon>Bacteria</taxon>
        <taxon>Pseudomonadati</taxon>
        <taxon>Pseudomonadota</taxon>
        <taxon>Betaproteobacteria</taxon>
        <taxon>Burkholderiales</taxon>
        <taxon>Burkholderiaceae</taxon>
        <taxon>Burkholderia</taxon>
        <taxon>Burkholderia cepacia complex</taxon>
    </lineage>
</organism>
<feature type="domain" description="Solute-binding protein family 3/N-terminal" evidence="4">
    <location>
        <begin position="78"/>
        <end position="298"/>
    </location>
</feature>
<name>A0A8A8DF49_9BURK</name>
<gene>
    <name evidence="5" type="ORF">DT99_033870</name>
</gene>
<keyword evidence="6" id="KW-1185">Reference proteome</keyword>
<reference evidence="5" key="2">
    <citation type="submission" date="2021-03" db="EMBL/GenBank/DDBJ databases">
        <title>Complete genome sequence of Burkholderia seminalis 869T2.</title>
        <authorList>
            <person name="Hung S.-H."/>
            <person name="Huang C.-T."/>
            <person name="Huang C.-C."/>
            <person name="Kuo C.-H."/>
        </authorList>
    </citation>
    <scope>NUCLEOTIDE SEQUENCE</scope>
    <source>
        <strain evidence="5">869T2</strain>
    </source>
</reference>
<reference evidence="5" key="1">
    <citation type="submission" date="2014-04" db="EMBL/GenBank/DDBJ databases">
        <authorList>
            <person name="Ho Y.-N."/>
            <person name="Huang C.-C."/>
        </authorList>
    </citation>
    <scope>NUCLEOTIDE SEQUENCE</scope>
    <source>
        <strain evidence="5">869T2</strain>
    </source>
</reference>
<dbReference type="InterPro" id="IPR051455">
    <property type="entry name" value="Bact_solute-bind_prot3"/>
</dbReference>
<dbReference type="Pfam" id="PF00497">
    <property type="entry name" value="SBP_bac_3"/>
    <property type="match status" value="1"/>
</dbReference>
<dbReference type="PANTHER" id="PTHR30085">
    <property type="entry name" value="AMINO ACID ABC TRANSPORTER PERMEASE"/>
    <property type="match status" value="1"/>
</dbReference>
<accession>A0A8A8DF49</accession>
<evidence type="ECO:0000256" key="3">
    <source>
        <dbReference type="ARBA" id="ARBA00022729"/>
    </source>
</evidence>
<dbReference type="PANTHER" id="PTHR30085:SF6">
    <property type="entry name" value="ABC TRANSPORTER GLUTAMINE-BINDING PROTEIN GLNH"/>
    <property type="match status" value="1"/>
</dbReference>
<dbReference type="SUPFAM" id="SSF53850">
    <property type="entry name" value="Periplasmic binding protein-like II"/>
    <property type="match status" value="1"/>
</dbReference>
<dbReference type="GO" id="GO:0006865">
    <property type="term" value="P:amino acid transport"/>
    <property type="evidence" value="ECO:0007669"/>
    <property type="project" value="TreeGrafter"/>
</dbReference>
<proteinExistence type="inferred from homology"/>
<evidence type="ECO:0000313" key="5">
    <source>
        <dbReference type="EMBL" id="QTO23081.1"/>
    </source>
</evidence>
<evidence type="ECO:0000256" key="1">
    <source>
        <dbReference type="ARBA" id="ARBA00010333"/>
    </source>
</evidence>
<keyword evidence="2" id="KW-0813">Transport</keyword>
<dbReference type="GO" id="GO:0030288">
    <property type="term" value="C:outer membrane-bounded periplasmic space"/>
    <property type="evidence" value="ECO:0007669"/>
    <property type="project" value="TreeGrafter"/>
</dbReference>